<feature type="domain" description="NYN" evidence="1">
    <location>
        <begin position="13"/>
        <end position="163"/>
    </location>
</feature>
<name>A0A1F5ITH6_9BACT</name>
<dbReference type="PANTHER" id="PTHR35458:SF2">
    <property type="entry name" value="SLR0755 PROTEIN"/>
    <property type="match status" value="1"/>
</dbReference>
<proteinExistence type="predicted"/>
<protein>
    <recommendedName>
        <fullName evidence="1">NYN domain-containing protein</fullName>
    </recommendedName>
</protein>
<dbReference type="GO" id="GO:0004540">
    <property type="term" value="F:RNA nuclease activity"/>
    <property type="evidence" value="ECO:0007669"/>
    <property type="project" value="InterPro"/>
</dbReference>
<reference evidence="2 3" key="1">
    <citation type="journal article" date="2016" name="Nat. Commun.">
        <title>Thousands of microbial genomes shed light on interconnected biogeochemical processes in an aquifer system.</title>
        <authorList>
            <person name="Anantharaman K."/>
            <person name="Brown C.T."/>
            <person name="Hug L.A."/>
            <person name="Sharon I."/>
            <person name="Castelle C.J."/>
            <person name="Probst A.J."/>
            <person name="Thomas B.C."/>
            <person name="Singh A."/>
            <person name="Wilkins M.J."/>
            <person name="Karaoz U."/>
            <person name="Brodie E.L."/>
            <person name="Williams K.H."/>
            <person name="Hubbard S.S."/>
            <person name="Banfield J.F."/>
        </authorList>
    </citation>
    <scope>NUCLEOTIDE SEQUENCE [LARGE SCALE GENOMIC DNA]</scope>
</reference>
<gene>
    <name evidence="2" type="ORF">A2871_03410</name>
</gene>
<dbReference type="EMBL" id="MFCR01000002">
    <property type="protein sequence ID" value="OGE19681.1"/>
    <property type="molecule type" value="Genomic_DNA"/>
</dbReference>
<dbReference type="Gene3D" id="3.40.50.1010">
    <property type="entry name" value="5'-nuclease"/>
    <property type="match status" value="1"/>
</dbReference>
<dbReference type="Proteomes" id="UP000176336">
    <property type="component" value="Unassembled WGS sequence"/>
</dbReference>
<dbReference type="CDD" id="cd10911">
    <property type="entry name" value="PIN_LabA"/>
    <property type="match status" value="1"/>
</dbReference>
<organism evidence="2 3">
    <name type="scientific">Candidatus Daviesbacteria bacterium RIFCSPHIGHO2_01_FULL_41_23</name>
    <dbReference type="NCBI Taxonomy" id="1797764"/>
    <lineage>
        <taxon>Bacteria</taxon>
        <taxon>Candidatus Daviesiibacteriota</taxon>
    </lineage>
</organism>
<evidence type="ECO:0000313" key="3">
    <source>
        <dbReference type="Proteomes" id="UP000176336"/>
    </source>
</evidence>
<sequence>MKPDKDIYRKSTKAAVFIDAANVIYSQRTLKWQIDFKKLIKYFKSNYRLDNVYFYYAFLKDHEKQQGFFKKLRQWGYTIRTKEVKLIRQKDGTFLKKGNLDVELTIDAVKELKSYSTAILMSGDSDFHALISYLHNENKKVIVISSKGHVSFELLKAADKYINFNTLREFVERVV</sequence>
<accession>A0A1F5ITH6</accession>
<evidence type="ECO:0000259" key="1">
    <source>
        <dbReference type="Pfam" id="PF01936"/>
    </source>
</evidence>
<dbReference type="AlphaFoldDB" id="A0A1F5ITH6"/>
<dbReference type="PANTHER" id="PTHR35458">
    <property type="entry name" value="SLR0755 PROTEIN"/>
    <property type="match status" value="1"/>
</dbReference>
<evidence type="ECO:0000313" key="2">
    <source>
        <dbReference type="EMBL" id="OGE19681.1"/>
    </source>
</evidence>
<dbReference type="InterPro" id="IPR021139">
    <property type="entry name" value="NYN"/>
</dbReference>
<comment type="caution">
    <text evidence="2">The sequence shown here is derived from an EMBL/GenBank/DDBJ whole genome shotgun (WGS) entry which is preliminary data.</text>
</comment>
<dbReference type="InterPro" id="IPR047140">
    <property type="entry name" value="LabA"/>
</dbReference>
<dbReference type="Pfam" id="PF01936">
    <property type="entry name" value="NYN"/>
    <property type="match status" value="1"/>
</dbReference>